<accession>A0ABT6M2M6</accession>
<evidence type="ECO:0000256" key="4">
    <source>
        <dbReference type="SAM" id="MobiDB-lite"/>
    </source>
</evidence>
<dbReference type="PANTHER" id="PTHR43046">
    <property type="entry name" value="GDP-MANNOSE MANNOSYL HYDROLASE"/>
    <property type="match status" value="1"/>
</dbReference>
<evidence type="ECO:0000256" key="2">
    <source>
        <dbReference type="ARBA" id="ARBA00022801"/>
    </source>
</evidence>
<evidence type="ECO:0000256" key="1">
    <source>
        <dbReference type="ARBA" id="ARBA00001946"/>
    </source>
</evidence>
<organism evidence="6 7">
    <name type="scientific">Streptomyces pseudovenezuelae</name>
    <dbReference type="NCBI Taxonomy" id="67350"/>
    <lineage>
        <taxon>Bacteria</taxon>
        <taxon>Bacillati</taxon>
        <taxon>Actinomycetota</taxon>
        <taxon>Actinomycetes</taxon>
        <taxon>Kitasatosporales</taxon>
        <taxon>Streptomycetaceae</taxon>
        <taxon>Streptomyces</taxon>
        <taxon>Streptomyces aurantiacus group</taxon>
    </lineage>
</organism>
<dbReference type="CDD" id="cd18876">
    <property type="entry name" value="NUDIX_Hydrolase"/>
    <property type="match status" value="1"/>
</dbReference>
<dbReference type="PROSITE" id="PS51462">
    <property type="entry name" value="NUDIX"/>
    <property type="match status" value="1"/>
</dbReference>
<protein>
    <submittedName>
        <fullName evidence="6">8-oxo-dGTP pyrophosphatase MutT (NUDIX family)</fullName>
    </submittedName>
</protein>
<dbReference type="EMBL" id="JARXVH010000042">
    <property type="protein sequence ID" value="MDH6222748.1"/>
    <property type="molecule type" value="Genomic_DNA"/>
</dbReference>
<evidence type="ECO:0000313" key="7">
    <source>
        <dbReference type="Proteomes" id="UP001160499"/>
    </source>
</evidence>
<feature type="region of interest" description="Disordered" evidence="4">
    <location>
        <begin position="1"/>
        <end position="21"/>
    </location>
</feature>
<dbReference type="Proteomes" id="UP001160499">
    <property type="component" value="Unassembled WGS sequence"/>
</dbReference>
<dbReference type="Gene3D" id="3.90.79.10">
    <property type="entry name" value="Nucleoside Triphosphate Pyrophosphohydrolase"/>
    <property type="match status" value="2"/>
</dbReference>
<name>A0ABT6M2M6_9ACTN</name>
<dbReference type="PROSITE" id="PS00893">
    <property type="entry name" value="NUDIX_BOX"/>
    <property type="match status" value="1"/>
</dbReference>
<comment type="caution">
    <text evidence="6">The sequence shown here is derived from an EMBL/GenBank/DDBJ whole genome shotgun (WGS) entry which is preliminary data.</text>
</comment>
<dbReference type="InterPro" id="IPR020084">
    <property type="entry name" value="NUDIX_hydrolase_CS"/>
</dbReference>
<dbReference type="RefSeq" id="WP_280883342.1">
    <property type="nucleotide sequence ID" value="NZ_JARXVH010000042.1"/>
</dbReference>
<evidence type="ECO:0000259" key="5">
    <source>
        <dbReference type="PROSITE" id="PS51462"/>
    </source>
</evidence>
<evidence type="ECO:0000313" key="6">
    <source>
        <dbReference type="EMBL" id="MDH6222748.1"/>
    </source>
</evidence>
<evidence type="ECO:0000256" key="3">
    <source>
        <dbReference type="ARBA" id="ARBA00022842"/>
    </source>
</evidence>
<dbReference type="PANTHER" id="PTHR43046:SF12">
    <property type="entry name" value="GDP-MANNOSE MANNOSYL HYDROLASE"/>
    <property type="match status" value="1"/>
</dbReference>
<sequence length="369" mass="39180">MNDTDNVPAPPDPAPASTTAMPPAAYGASRAALWTAVSVLFTDERGRVLLESLDYRDTKLLPGGGMEAGEAPSAALNREVHEELGLTSAFPHCLAVDWVPPTAPGLHPDMRFPGECVFVYDGGTLSSGQIRSLSPPGREVTGVHWVEPALLSEHMASGDARRALAALRARINGSGAAILEDGYPSAPSVLDELQVLRIPRKPQLWPWRTGPVPSELTVIQCWGWIFAPDGRALVLLGEDTGSTCLPGGRPEKADDQDLAAVLARETAEEAQIRIGSPVAVGYLHDDAGSGARVRMAAAFTHCAPVASDPATQQTYSRLLATPEQIAELFDWGPGGREQLAAVHAAREQLGLPAARRQPVTELPRDGGWL</sequence>
<dbReference type="InterPro" id="IPR015797">
    <property type="entry name" value="NUDIX_hydrolase-like_dom_sf"/>
</dbReference>
<proteinExistence type="predicted"/>
<reference evidence="6 7" key="1">
    <citation type="submission" date="2023-04" db="EMBL/GenBank/DDBJ databases">
        <title>Forest soil microbial communities from Buena Vista Peninsula, Colon Province, Panama.</title>
        <authorList>
            <person name="Bouskill N."/>
        </authorList>
    </citation>
    <scope>NUCLEOTIDE SEQUENCE [LARGE SCALE GENOMIC DNA]</scope>
    <source>
        <strain evidence="6 7">GGS1</strain>
    </source>
</reference>
<keyword evidence="2" id="KW-0378">Hydrolase</keyword>
<keyword evidence="3" id="KW-0460">Magnesium</keyword>
<feature type="domain" description="Nudix hydrolase" evidence="5">
    <location>
        <begin position="32"/>
        <end position="168"/>
    </location>
</feature>
<comment type="cofactor">
    <cofactor evidence="1">
        <name>Mg(2+)</name>
        <dbReference type="ChEBI" id="CHEBI:18420"/>
    </cofactor>
</comment>
<dbReference type="Pfam" id="PF00293">
    <property type="entry name" value="NUDIX"/>
    <property type="match status" value="1"/>
</dbReference>
<dbReference type="InterPro" id="IPR000086">
    <property type="entry name" value="NUDIX_hydrolase_dom"/>
</dbReference>
<gene>
    <name evidence="6" type="ORF">M2283_010100</name>
</gene>
<keyword evidence="7" id="KW-1185">Reference proteome</keyword>
<dbReference type="SUPFAM" id="SSF55811">
    <property type="entry name" value="Nudix"/>
    <property type="match status" value="2"/>
</dbReference>